<evidence type="ECO:0000256" key="2">
    <source>
        <dbReference type="ARBA" id="ARBA00022723"/>
    </source>
</evidence>
<reference evidence="5" key="1">
    <citation type="submission" date="2016-10" db="EMBL/GenBank/DDBJ databases">
        <authorList>
            <person name="Varghese N."/>
            <person name="Submissions S."/>
        </authorList>
    </citation>
    <scope>NUCLEOTIDE SEQUENCE [LARGE SCALE GENOMIC DNA]</scope>
    <source>
        <strain evidence="5">DSM 9751</strain>
    </source>
</reference>
<accession>A0A1H4N7C8</accession>
<organism evidence="4 5">
    <name type="scientific">Pseudomonas saponiphila</name>
    <dbReference type="NCBI Taxonomy" id="556534"/>
    <lineage>
        <taxon>Bacteria</taxon>
        <taxon>Pseudomonadati</taxon>
        <taxon>Pseudomonadota</taxon>
        <taxon>Gammaproteobacteria</taxon>
        <taxon>Pseudomonadales</taxon>
        <taxon>Pseudomonadaceae</taxon>
        <taxon>Pseudomonas</taxon>
    </lineage>
</organism>
<sequence>MKHARIRYQGQVHDARVTGPNTLQLEDGRTLAEDQVQWLPPAAGTMFALGLNYADHAAELAFTPPTEPLVFIKSPGTYTGHNQVTWRPDNVAYMHYECELVAVIGKTARNVKREDALEYVAGYTLCNDYAIRDYLENYYRPNLRVKNRDATTPVGPWIIDAAEVPEPNRLTLRTWVNGELRQQGSTADMIFDVPYLIEYLSGFMTLQPGDMIATGTPEGLSDVVPGDEVVVEIEGIGRLANRIVSESEFFAQHAHTQPTTAAKEHA</sequence>
<dbReference type="GO" id="GO:0046872">
    <property type="term" value="F:metal ion binding"/>
    <property type="evidence" value="ECO:0007669"/>
    <property type="project" value="UniProtKB-KW"/>
</dbReference>
<comment type="similarity">
    <text evidence="1">Belongs to the hydratase/decarboxylase family.</text>
</comment>
<dbReference type="RefSeq" id="WP_092314260.1">
    <property type="nucleotide sequence ID" value="NZ_FNTJ01000001.1"/>
</dbReference>
<evidence type="ECO:0000313" key="5">
    <source>
        <dbReference type="Proteomes" id="UP000198982"/>
    </source>
</evidence>
<dbReference type="InterPro" id="IPR011234">
    <property type="entry name" value="Fumarylacetoacetase-like_C"/>
</dbReference>
<dbReference type="PANTHER" id="PTHR11820:SF114">
    <property type="entry name" value="4-HYDROXYPHENYLACETATE CATABOLISM PROTEIN"/>
    <property type="match status" value="1"/>
</dbReference>
<evidence type="ECO:0000256" key="1">
    <source>
        <dbReference type="ARBA" id="ARBA00010715"/>
    </source>
</evidence>
<dbReference type="Gene3D" id="3.90.850.10">
    <property type="entry name" value="Fumarylacetoacetase-like, C-terminal domain"/>
    <property type="match status" value="1"/>
</dbReference>
<dbReference type="GO" id="GO:1901023">
    <property type="term" value="P:4-hydroxyphenylacetate catabolic process"/>
    <property type="evidence" value="ECO:0007669"/>
    <property type="project" value="InterPro"/>
</dbReference>
<keyword evidence="2" id="KW-0479">Metal-binding</keyword>
<dbReference type="Pfam" id="PF01557">
    <property type="entry name" value="FAA_hydrolase"/>
    <property type="match status" value="1"/>
</dbReference>
<dbReference type="PANTHER" id="PTHR11820">
    <property type="entry name" value="ACYLPYRUVASE"/>
    <property type="match status" value="1"/>
</dbReference>
<dbReference type="InterPro" id="IPR036663">
    <property type="entry name" value="Fumarylacetoacetase_C_sf"/>
</dbReference>
<gene>
    <name evidence="4" type="ORF">SAMN05216178_2728</name>
</gene>
<dbReference type="Proteomes" id="UP000198982">
    <property type="component" value="Unassembled WGS sequence"/>
</dbReference>
<proteinExistence type="inferred from homology"/>
<dbReference type="SUPFAM" id="SSF56529">
    <property type="entry name" value="FAH"/>
    <property type="match status" value="1"/>
</dbReference>
<dbReference type="GO" id="GO:0018800">
    <property type="term" value="F:5-oxopent-3-ene-1,2,5-tricarboxylate decarboxylase activity"/>
    <property type="evidence" value="ECO:0007669"/>
    <property type="project" value="InterPro"/>
</dbReference>
<dbReference type="NCBIfam" id="TIGR02303">
    <property type="entry name" value="HpaG-C-term"/>
    <property type="match status" value="1"/>
</dbReference>
<keyword evidence="5" id="KW-1185">Reference proteome</keyword>
<name>A0A1H4N7C8_9PSED</name>
<dbReference type="Gene3D" id="2.30.30.370">
    <property type="entry name" value="FAH"/>
    <property type="match status" value="1"/>
</dbReference>
<dbReference type="EMBL" id="FNTJ01000001">
    <property type="protein sequence ID" value="SEB91027.1"/>
    <property type="molecule type" value="Genomic_DNA"/>
</dbReference>
<dbReference type="FunFam" id="3.90.850.10:FF:000008">
    <property type="entry name" value="FAA hydrolase family protein"/>
    <property type="match status" value="1"/>
</dbReference>
<feature type="domain" description="Fumarylacetoacetase-like C-terminal" evidence="3">
    <location>
        <begin position="46"/>
        <end position="244"/>
    </location>
</feature>
<protein>
    <submittedName>
        <fullName evidence="4">5-carboxy-2-oxohept-3-enedioate decarboxylase HpaG2 subunit</fullName>
    </submittedName>
</protein>
<dbReference type="GO" id="GO:0008704">
    <property type="term" value="F:5-carboxymethyl-2-hydroxymuconate delta-isomerase activity"/>
    <property type="evidence" value="ECO:0007669"/>
    <property type="project" value="InterPro"/>
</dbReference>
<evidence type="ECO:0000259" key="3">
    <source>
        <dbReference type="Pfam" id="PF01557"/>
    </source>
</evidence>
<dbReference type="AlphaFoldDB" id="A0A1H4N7C8"/>
<dbReference type="InterPro" id="IPR012684">
    <property type="entry name" value="HPA_isomer/decarb_C"/>
</dbReference>
<evidence type="ECO:0000313" key="4">
    <source>
        <dbReference type="EMBL" id="SEB91027.1"/>
    </source>
</evidence>